<name>H5V202_ATLHE</name>
<gene>
    <name evidence="1" type="ORF">EH105704_05_00160</name>
</gene>
<organism evidence="1 2">
    <name type="scientific">Atlantibacter hermannii NBRC 105704</name>
    <dbReference type="NCBI Taxonomy" id="1115512"/>
    <lineage>
        <taxon>Bacteria</taxon>
        <taxon>Pseudomonadati</taxon>
        <taxon>Pseudomonadota</taxon>
        <taxon>Gammaproteobacteria</taxon>
        <taxon>Enterobacterales</taxon>
        <taxon>Enterobacteriaceae</taxon>
        <taxon>Atlantibacter</taxon>
    </lineage>
</organism>
<dbReference type="EMBL" id="BAFF01000005">
    <property type="protein sequence ID" value="GAB52010.1"/>
    <property type="molecule type" value="Genomic_DNA"/>
</dbReference>
<evidence type="ECO:0000313" key="2">
    <source>
        <dbReference type="Proteomes" id="UP000010297"/>
    </source>
</evidence>
<sequence>MKLNLAKLKVIAPEYLAANKDEKPVILEKYGIARSTLYAALKRYNLDVVKQVMLA</sequence>
<proteinExistence type="predicted"/>
<evidence type="ECO:0000313" key="1">
    <source>
        <dbReference type="EMBL" id="GAB52010.1"/>
    </source>
</evidence>
<dbReference type="AlphaFoldDB" id="H5V202"/>
<keyword evidence="2" id="KW-1185">Reference proteome</keyword>
<reference evidence="1 2" key="1">
    <citation type="submission" date="2012-02" db="EMBL/GenBank/DDBJ databases">
        <title>Whole genome shotgun sequence of Escherichia hermannii NBRC 105704.</title>
        <authorList>
            <person name="Yoshida I."/>
            <person name="Hosoyama A."/>
            <person name="Tsuchikane K."/>
            <person name="Katsumata H."/>
            <person name="Yamazaki S."/>
            <person name="Fujita N."/>
        </authorList>
    </citation>
    <scope>NUCLEOTIDE SEQUENCE [LARGE SCALE GENOMIC DNA]</scope>
    <source>
        <strain evidence="1 2">NBRC 105704</strain>
    </source>
</reference>
<comment type="caution">
    <text evidence="1">The sequence shown here is derived from an EMBL/GenBank/DDBJ whole genome shotgun (WGS) entry which is preliminary data.</text>
</comment>
<dbReference type="GeneID" id="92828604"/>
<protein>
    <submittedName>
        <fullName evidence="1">Uncharacterized protein</fullName>
    </submittedName>
</protein>
<accession>H5V202</accession>
<dbReference type="Proteomes" id="UP000010297">
    <property type="component" value="Unassembled WGS sequence"/>
</dbReference>
<dbReference type="RefSeq" id="WP_002435587.1">
    <property type="nucleotide sequence ID" value="NZ_BAFF01000005.1"/>
</dbReference>